<evidence type="ECO:0000256" key="6">
    <source>
        <dbReference type="HAMAP-Rule" id="MF_00337"/>
    </source>
</evidence>
<dbReference type="GO" id="GO:0008855">
    <property type="term" value="F:exodeoxyribonuclease VII activity"/>
    <property type="evidence" value="ECO:0007669"/>
    <property type="project" value="UniProtKB-UniRule"/>
</dbReference>
<dbReference type="GO" id="GO:0005829">
    <property type="term" value="C:cytosol"/>
    <property type="evidence" value="ECO:0007669"/>
    <property type="project" value="TreeGrafter"/>
</dbReference>
<dbReference type="SUPFAM" id="SSF116842">
    <property type="entry name" value="XseB-like"/>
    <property type="match status" value="1"/>
</dbReference>
<dbReference type="PANTHER" id="PTHR34137">
    <property type="entry name" value="EXODEOXYRIBONUCLEASE 7 SMALL SUBUNIT"/>
    <property type="match status" value="1"/>
</dbReference>
<proteinExistence type="inferred from homology"/>
<dbReference type="OrthoDB" id="5244334at2"/>
<dbReference type="RefSeq" id="WP_043961904.1">
    <property type="nucleotide sequence ID" value="NZ_CBDREH010000008.1"/>
</dbReference>
<dbReference type="NCBIfam" id="TIGR01280">
    <property type="entry name" value="xseB"/>
    <property type="match status" value="1"/>
</dbReference>
<evidence type="ECO:0000313" key="8">
    <source>
        <dbReference type="Proteomes" id="UP000032254"/>
    </source>
</evidence>
<evidence type="ECO:0000256" key="2">
    <source>
        <dbReference type="ARBA" id="ARBA00022490"/>
    </source>
</evidence>
<dbReference type="HAMAP" id="MF_00337">
    <property type="entry name" value="Exonuc_7_S"/>
    <property type="match status" value="1"/>
</dbReference>
<dbReference type="GeneID" id="301303783"/>
<dbReference type="InterPro" id="IPR037004">
    <property type="entry name" value="Exonuc_VII_ssu_sf"/>
</dbReference>
<evidence type="ECO:0000256" key="3">
    <source>
        <dbReference type="ARBA" id="ARBA00022722"/>
    </source>
</evidence>
<organism evidence="7 8">
    <name type="scientific">Micromonospora haikouensis</name>
    <dbReference type="NCBI Taxonomy" id="686309"/>
    <lineage>
        <taxon>Bacteria</taxon>
        <taxon>Bacillati</taxon>
        <taxon>Actinomycetota</taxon>
        <taxon>Actinomycetes</taxon>
        <taxon>Micromonosporales</taxon>
        <taxon>Micromonosporaceae</taxon>
        <taxon>Micromonospora</taxon>
    </lineage>
</organism>
<dbReference type="Pfam" id="PF02609">
    <property type="entry name" value="Exonuc_VII_S"/>
    <property type="match status" value="1"/>
</dbReference>
<dbReference type="AlphaFoldDB" id="A0A0D0X6S8"/>
<evidence type="ECO:0000256" key="4">
    <source>
        <dbReference type="ARBA" id="ARBA00022801"/>
    </source>
</evidence>
<reference evidence="7 8" key="1">
    <citation type="submission" date="2015-01" db="EMBL/GenBank/DDBJ databases">
        <title>Sequencing and annotation of Micromonospora carbonacea strain JXNU-1 genome.</title>
        <authorList>
            <person name="Long Z."/>
            <person name="Huang Y."/>
            <person name="Jiang Y."/>
        </authorList>
    </citation>
    <scope>NUCLEOTIDE SEQUENCE [LARGE SCALE GENOMIC DNA]</scope>
    <source>
        <strain evidence="7 8">JXNU-1</strain>
    </source>
</reference>
<dbReference type="Gene3D" id="1.10.287.1040">
    <property type="entry name" value="Exonuclease VII, small subunit"/>
    <property type="match status" value="1"/>
</dbReference>
<dbReference type="NCBIfam" id="NF002139">
    <property type="entry name" value="PRK00977.1-3"/>
    <property type="match status" value="1"/>
</dbReference>
<name>A0A0D0X6S8_9ACTN</name>
<dbReference type="GO" id="GO:0009318">
    <property type="term" value="C:exodeoxyribonuclease VII complex"/>
    <property type="evidence" value="ECO:0007669"/>
    <property type="project" value="UniProtKB-UniRule"/>
</dbReference>
<keyword evidence="5 6" id="KW-0269">Exonuclease</keyword>
<keyword evidence="4 6" id="KW-0378">Hydrolase</keyword>
<dbReference type="PANTHER" id="PTHR34137:SF1">
    <property type="entry name" value="EXODEOXYRIBONUCLEASE 7 SMALL SUBUNIT"/>
    <property type="match status" value="1"/>
</dbReference>
<comment type="subunit">
    <text evidence="6">Heterooligomer composed of large and small subunits.</text>
</comment>
<keyword evidence="2 6" id="KW-0963">Cytoplasm</keyword>
<accession>A0A0D0X6S8</accession>
<comment type="catalytic activity">
    <reaction evidence="6">
        <text>Exonucleolytic cleavage in either 5'- to 3'- or 3'- to 5'-direction to yield nucleoside 5'-phosphates.</text>
        <dbReference type="EC" id="3.1.11.6"/>
    </reaction>
</comment>
<comment type="similarity">
    <text evidence="1 6">Belongs to the XseB family.</text>
</comment>
<comment type="caution">
    <text evidence="7">The sequence shown here is derived from an EMBL/GenBank/DDBJ whole genome shotgun (WGS) entry which is preliminary data.</text>
</comment>
<dbReference type="PIRSF" id="PIRSF006488">
    <property type="entry name" value="Exonuc_VII_S"/>
    <property type="match status" value="1"/>
</dbReference>
<evidence type="ECO:0000256" key="5">
    <source>
        <dbReference type="ARBA" id="ARBA00022839"/>
    </source>
</evidence>
<dbReference type="Proteomes" id="UP000032254">
    <property type="component" value="Unassembled WGS sequence"/>
</dbReference>
<gene>
    <name evidence="6" type="primary">xseB</name>
    <name evidence="7" type="ORF">TK50_06420</name>
</gene>
<keyword evidence="8" id="KW-1185">Reference proteome</keyword>
<dbReference type="InterPro" id="IPR003761">
    <property type="entry name" value="Exonuc_VII_S"/>
</dbReference>
<dbReference type="EMBL" id="JXSX01000001">
    <property type="protein sequence ID" value="KIR65135.1"/>
    <property type="molecule type" value="Genomic_DNA"/>
</dbReference>
<comment type="subcellular location">
    <subcellularLocation>
        <location evidence="6">Cytoplasm</location>
    </subcellularLocation>
</comment>
<protein>
    <recommendedName>
        <fullName evidence="6">Exodeoxyribonuclease 7 small subunit</fullName>
        <ecNumber evidence="6">3.1.11.6</ecNumber>
    </recommendedName>
    <alternativeName>
        <fullName evidence="6">Exodeoxyribonuclease VII small subunit</fullName>
        <shortName evidence="6">Exonuclease VII small subunit</shortName>
    </alternativeName>
</protein>
<comment type="function">
    <text evidence="6">Bidirectionally degrades single-stranded DNA into large acid-insoluble oligonucleotides, which are then degraded further into small acid-soluble oligonucleotides.</text>
</comment>
<evidence type="ECO:0000313" key="7">
    <source>
        <dbReference type="EMBL" id="KIR65135.1"/>
    </source>
</evidence>
<dbReference type="GO" id="GO:0006308">
    <property type="term" value="P:DNA catabolic process"/>
    <property type="evidence" value="ECO:0007669"/>
    <property type="project" value="UniProtKB-UniRule"/>
</dbReference>
<dbReference type="EC" id="3.1.11.6" evidence="6"/>
<dbReference type="PATRIC" id="fig|47853.6.peg.1369"/>
<keyword evidence="3 6" id="KW-0540">Nuclease</keyword>
<sequence>MTDEKNAGPDERLSYEQARAELATVVERLETGGTSLEESLALWERGEKLAEVCQHWLDGARARIDAARRQPDA</sequence>
<evidence type="ECO:0000256" key="1">
    <source>
        <dbReference type="ARBA" id="ARBA00009998"/>
    </source>
</evidence>